<dbReference type="OrthoDB" id="3549121at2759"/>
<sequence>MSTSCLSSTSLFAPPPPQCPPSTAQPSNSTPQDTASSSVDEACRRSLPHFPNPSLAFATPLLDFDFRVAVSLNPEPSHIEARVSKEVATISCGTWSASFGNGRVVAGGYDLGQARGFRPIRFIEGAYILQTSDESPAPLELRTRGSLSGPCNLLDSLLGPRQPKDVDPRQYSFRMFATVKTPDKRYADFVNCGLWVASGVWHGTQLIIDAYRVT</sequence>
<name>A0A2C5X8K5_9HYPO</name>
<evidence type="ECO:0000313" key="3">
    <source>
        <dbReference type="Proteomes" id="UP000224854"/>
    </source>
</evidence>
<evidence type="ECO:0008006" key="4">
    <source>
        <dbReference type="Google" id="ProtNLM"/>
    </source>
</evidence>
<gene>
    <name evidence="2" type="ORF">CDD82_2153</name>
</gene>
<dbReference type="InterPro" id="IPR020915">
    <property type="entry name" value="UPF0311"/>
</dbReference>
<reference evidence="2 3" key="1">
    <citation type="submission" date="2017-06" db="EMBL/GenBank/DDBJ databases">
        <title>Ant-infecting Ophiocordyceps genomes reveal a high diversity of potential behavioral manipulation genes and a possible major role for enterotoxins.</title>
        <authorList>
            <person name="De Bekker C."/>
            <person name="Evans H.C."/>
            <person name="Brachmann A."/>
            <person name="Hughes D.P."/>
        </authorList>
    </citation>
    <scope>NUCLEOTIDE SEQUENCE [LARGE SCALE GENOMIC DNA]</scope>
    <source>
        <strain evidence="2 3">1348a</strain>
    </source>
</reference>
<dbReference type="Gene3D" id="2.40.160.20">
    <property type="match status" value="1"/>
</dbReference>
<dbReference type="PANTHER" id="PTHR37315">
    <property type="entry name" value="UPF0311 PROTEIN BLR7842"/>
    <property type="match status" value="1"/>
</dbReference>
<dbReference type="EMBL" id="NJEU01001735">
    <property type="protein sequence ID" value="PHH61349.1"/>
    <property type="molecule type" value="Genomic_DNA"/>
</dbReference>
<dbReference type="AlphaFoldDB" id="A0A2C5X8K5"/>
<comment type="caution">
    <text evidence="2">The sequence shown here is derived from an EMBL/GenBank/DDBJ whole genome shotgun (WGS) entry which is preliminary data.</text>
</comment>
<organism evidence="2 3">
    <name type="scientific">Ophiocordyceps australis</name>
    <dbReference type="NCBI Taxonomy" id="1399860"/>
    <lineage>
        <taxon>Eukaryota</taxon>
        <taxon>Fungi</taxon>
        <taxon>Dikarya</taxon>
        <taxon>Ascomycota</taxon>
        <taxon>Pezizomycotina</taxon>
        <taxon>Sordariomycetes</taxon>
        <taxon>Hypocreomycetidae</taxon>
        <taxon>Hypocreales</taxon>
        <taxon>Ophiocordycipitaceae</taxon>
        <taxon>Ophiocordyceps</taxon>
    </lineage>
</organism>
<dbReference type="PANTHER" id="PTHR37315:SF1">
    <property type="entry name" value="UPF0311 PROTEIN BLR7842"/>
    <property type="match status" value="1"/>
</dbReference>
<accession>A0A2C5X8K5</accession>
<evidence type="ECO:0000256" key="1">
    <source>
        <dbReference type="SAM" id="MobiDB-lite"/>
    </source>
</evidence>
<evidence type="ECO:0000313" key="2">
    <source>
        <dbReference type="EMBL" id="PHH61349.1"/>
    </source>
</evidence>
<proteinExistence type="predicted"/>
<protein>
    <recommendedName>
        <fullName evidence="4">Outer membrane protein, beta-barrel</fullName>
    </recommendedName>
</protein>
<feature type="compositionally biased region" description="Polar residues" evidence="1">
    <location>
        <begin position="28"/>
        <end position="39"/>
    </location>
</feature>
<feature type="region of interest" description="Disordered" evidence="1">
    <location>
        <begin position="1"/>
        <end position="41"/>
    </location>
</feature>
<dbReference type="Pfam" id="PF11578">
    <property type="entry name" value="DUF3237"/>
    <property type="match status" value="1"/>
</dbReference>
<feature type="compositionally biased region" description="Polar residues" evidence="1">
    <location>
        <begin position="1"/>
        <end position="11"/>
    </location>
</feature>
<dbReference type="Proteomes" id="UP000224854">
    <property type="component" value="Unassembled WGS sequence"/>
</dbReference>
<keyword evidence="3" id="KW-1185">Reference proteome</keyword>